<dbReference type="AlphaFoldDB" id="A0A175YJF3"/>
<proteinExistence type="predicted"/>
<reference evidence="2" key="2">
    <citation type="submission" date="2022-03" db="EMBL/GenBank/DDBJ databases">
        <title>Draft title - Genomic analysis of global carrot germplasm unveils the trajectory of domestication and the origin of high carotenoid orange carrot.</title>
        <authorList>
            <person name="Iorizzo M."/>
            <person name="Ellison S."/>
            <person name="Senalik D."/>
            <person name="Macko-Podgorni A."/>
            <person name="Grzebelus D."/>
            <person name="Bostan H."/>
            <person name="Rolling W."/>
            <person name="Curaba J."/>
            <person name="Simon P."/>
        </authorList>
    </citation>
    <scope>NUCLEOTIDE SEQUENCE</scope>
    <source>
        <tissue evidence="2">Leaf</tissue>
    </source>
</reference>
<evidence type="ECO:0000313" key="3">
    <source>
        <dbReference type="Proteomes" id="UP000077755"/>
    </source>
</evidence>
<protein>
    <submittedName>
        <fullName evidence="1">Uncharacterized protein</fullName>
    </submittedName>
</protein>
<keyword evidence="3" id="KW-1185">Reference proteome</keyword>
<sequence length="68" mass="7504">MAQPFGQVFELWNRDMGLDSVDPQFMAVHEEDVVPAVVDDGEQAVPEVDDGAQMLAGEEMVEVIEILD</sequence>
<dbReference type="EMBL" id="LNRQ01000009">
    <property type="protein sequence ID" value="KZM82982.1"/>
    <property type="molecule type" value="Genomic_DNA"/>
</dbReference>
<evidence type="ECO:0000313" key="1">
    <source>
        <dbReference type="EMBL" id="KZM82982.1"/>
    </source>
</evidence>
<name>A0A175YJF3_DAUCS</name>
<dbReference type="Gramene" id="KZM82982">
    <property type="protein sequence ID" value="KZM82982"/>
    <property type="gene ID" value="DCAR_030551"/>
</dbReference>
<dbReference type="EMBL" id="CP093351">
    <property type="protein sequence ID" value="WOH15944.1"/>
    <property type="molecule type" value="Genomic_DNA"/>
</dbReference>
<accession>A0A175YJF3</accession>
<reference evidence="1" key="1">
    <citation type="journal article" date="2016" name="Nat. Genet.">
        <title>A high-quality carrot genome assembly provides new insights into carotenoid accumulation and asterid genome evolution.</title>
        <authorList>
            <person name="Iorizzo M."/>
            <person name="Ellison S."/>
            <person name="Senalik D."/>
            <person name="Zeng P."/>
            <person name="Satapoomin P."/>
            <person name="Huang J."/>
            <person name="Bowman M."/>
            <person name="Iovene M."/>
            <person name="Sanseverino W."/>
            <person name="Cavagnaro P."/>
            <person name="Yildiz M."/>
            <person name="Macko-Podgorni A."/>
            <person name="Moranska E."/>
            <person name="Grzebelus E."/>
            <person name="Grzebelus D."/>
            <person name="Ashrafi H."/>
            <person name="Zheng Z."/>
            <person name="Cheng S."/>
            <person name="Spooner D."/>
            <person name="Van Deynze A."/>
            <person name="Simon P."/>
        </authorList>
    </citation>
    <scope>NUCLEOTIDE SEQUENCE [LARGE SCALE GENOMIC DNA]</scope>
    <source>
        <tissue evidence="1">Leaf</tissue>
    </source>
</reference>
<gene>
    <name evidence="1" type="ORF">DCAR_030551</name>
    <name evidence="2" type="ORF">DCAR_0935492</name>
</gene>
<dbReference type="Proteomes" id="UP000077755">
    <property type="component" value="Chromosome 9"/>
</dbReference>
<organism evidence="1">
    <name type="scientific">Daucus carota subsp. sativus</name>
    <name type="common">Carrot</name>
    <dbReference type="NCBI Taxonomy" id="79200"/>
    <lineage>
        <taxon>Eukaryota</taxon>
        <taxon>Viridiplantae</taxon>
        <taxon>Streptophyta</taxon>
        <taxon>Embryophyta</taxon>
        <taxon>Tracheophyta</taxon>
        <taxon>Spermatophyta</taxon>
        <taxon>Magnoliopsida</taxon>
        <taxon>eudicotyledons</taxon>
        <taxon>Gunneridae</taxon>
        <taxon>Pentapetalae</taxon>
        <taxon>asterids</taxon>
        <taxon>campanulids</taxon>
        <taxon>Apiales</taxon>
        <taxon>Apiaceae</taxon>
        <taxon>Apioideae</taxon>
        <taxon>Scandiceae</taxon>
        <taxon>Daucinae</taxon>
        <taxon>Daucus</taxon>
        <taxon>Daucus sect. Daucus</taxon>
    </lineage>
</organism>
<evidence type="ECO:0000313" key="2">
    <source>
        <dbReference type="EMBL" id="WOH15944.1"/>
    </source>
</evidence>